<keyword evidence="5" id="KW-0812">Transmembrane</keyword>
<dbReference type="Pfam" id="PF02321">
    <property type="entry name" value="OEP"/>
    <property type="match status" value="2"/>
</dbReference>
<sequence>MKRTFLFALTMLLLFNYAEAQLTDSTSRTLTLRQCIDFALQNQPAVKQAAIDEQINERDIRISLAGWLPQVTSAGSYNRYFQRANLFGAGTGTTTTGTGTNNGTGTPGGTTGGTTGGTGNTTGGTTTGSTTTNQSALAVAKNVSSVTFQASQVIYNNDVWLASRAKRYSRQYYSQNTLTRQIDVVADVSQAFFDVLLSQKQLDILNQDISRLQRSLKDAYTRYQAGVADKTDYKQATIALNNTIATRKQTQEAVNSKLAYLKQLMGYTPQKNLGLQYDSTRFVQEATIDTNQVVNVNNRIEYQQLVTQRTLQSLNVDYYKYGFLPSLSAIGSYSVSYFNENIMGLYNTPYPTSLVGLSLNLPIFTGTRRLQNLSKARLQVERVDLDIINQRNVINTEYVQALAGYKSNYTNWSLLKQNVDLAKDVYGVVSLQYREGIKTYLDVIVAQSDLRTAELNYYNALFQLLSSKIQLEKALGTLTVR</sequence>
<dbReference type="Proteomes" id="UP001139450">
    <property type="component" value="Unassembled WGS sequence"/>
</dbReference>
<evidence type="ECO:0000256" key="8">
    <source>
        <dbReference type="SAM" id="MobiDB-lite"/>
    </source>
</evidence>
<dbReference type="PANTHER" id="PTHR30026:SF20">
    <property type="entry name" value="OUTER MEMBRANE PROTEIN TOLC"/>
    <property type="match status" value="1"/>
</dbReference>
<feature type="compositionally biased region" description="Gly residues" evidence="8">
    <location>
        <begin position="100"/>
        <end position="126"/>
    </location>
</feature>
<evidence type="ECO:0000313" key="11">
    <source>
        <dbReference type="Proteomes" id="UP001139450"/>
    </source>
</evidence>
<evidence type="ECO:0000256" key="1">
    <source>
        <dbReference type="ARBA" id="ARBA00004442"/>
    </source>
</evidence>
<keyword evidence="6" id="KW-0472">Membrane</keyword>
<dbReference type="Gene3D" id="1.20.1600.10">
    <property type="entry name" value="Outer membrane efflux proteins (OEP)"/>
    <property type="match status" value="1"/>
</dbReference>
<dbReference type="GO" id="GO:0015288">
    <property type="term" value="F:porin activity"/>
    <property type="evidence" value="ECO:0007669"/>
    <property type="project" value="TreeGrafter"/>
</dbReference>
<keyword evidence="11" id="KW-1185">Reference proteome</keyword>
<comment type="subcellular location">
    <subcellularLocation>
        <location evidence="1">Cell outer membrane</location>
    </subcellularLocation>
</comment>
<feature type="chain" id="PRO_5040795913" evidence="9">
    <location>
        <begin position="21"/>
        <end position="481"/>
    </location>
</feature>
<accession>A0A9X2BB73</accession>
<evidence type="ECO:0000256" key="5">
    <source>
        <dbReference type="ARBA" id="ARBA00022692"/>
    </source>
</evidence>
<keyword evidence="4" id="KW-1134">Transmembrane beta strand</keyword>
<dbReference type="EMBL" id="JALJEJ010000010">
    <property type="protein sequence ID" value="MCJ8211515.1"/>
    <property type="molecule type" value="Genomic_DNA"/>
</dbReference>
<evidence type="ECO:0000256" key="3">
    <source>
        <dbReference type="ARBA" id="ARBA00022448"/>
    </source>
</evidence>
<comment type="similarity">
    <text evidence="2">Belongs to the outer membrane factor (OMF) (TC 1.B.17) family.</text>
</comment>
<dbReference type="AlphaFoldDB" id="A0A9X2BB73"/>
<evidence type="ECO:0000256" key="7">
    <source>
        <dbReference type="ARBA" id="ARBA00023237"/>
    </source>
</evidence>
<proteinExistence type="inferred from homology"/>
<feature type="signal peptide" evidence="9">
    <location>
        <begin position="1"/>
        <end position="20"/>
    </location>
</feature>
<reference evidence="10" key="1">
    <citation type="submission" date="2022-04" db="EMBL/GenBank/DDBJ databases">
        <title>Mucilaginibacter sp. RS28 isolated from freshwater.</title>
        <authorList>
            <person name="Ko S.-R."/>
        </authorList>
    </citation>
    <scope>NUCLEOTIDE SEQUENCE</scope>
    <source>
        <strain evidence="10">RS28</strain>
    </source>
</reference>
<dbReference type="PANTHER" id="PTHR30026">
    <property type="entry name" value="OUTER MEMBRANE PROTEIN TOLC"/>
    <property type="match status" value="1"/>
</dbReference>
<comment type="caution">
    <text evidence="10">The sequence shown here is derived from an EMBL/GenBank/DDBJ whole genome shotgun (WGS) entry which is preliminary data.</text>
</comment>
<evidence type="ECO:0000313" key="10">
    <source>
        <dbReference type="EMBL" id="MCJ8211515.1"/>
    </source>
</evidence>
<organism evidence="10 11">
    <name type="scientific">Mucilaginibacter straminoryzae</name>
    <dbReference type="NCBI Taxonomy" id="2932774"/>
    <lineage>
        <taxon>Bacteria</taxon>
        <taxon>Pseudomonadati</taxon>
        <taxon>Bacteroidota</taxon>
        <taxon>Sphingobacteriia</taxon>
        <taxon>Sphingobacteriales</taxon>
        <taxon>Sphingobacteriaceae</taxon>
        <taxon>Mucilaginibacter</taxon>
    </lineage>
</organism>
<evidence type="ECO:0000256" key="9">
    <source>
        <dbReference type="SAM" id="SignalP"/>
    </source>
</evidence>
<evidence type="ECO:0000256" key="6">
    <source>
        <dbReference type="ARBA" id="ARBA00023136"/>
    </source>
</evidence>
<dbReference type="InterPro" id="IPR003423">
    <property type="entry name" value="OMP_efflux"/>
</dbReference>
<feature type="region of interest" description="Disordered" evidence="8">
    <location>
        <begin position="91"/>
        <end position="131"/>
    </location>
</feature>
<dbReference type="GO" id="GO:1990281">
    <property type="term" value="C:efflux pump complex"/>
    <property type="evidence" value="ECO:0007669"/>
    <property type="project" value="TreeGrafter"/>
</dbReference>
<name>A0A9X2BB73_9SPHI</name>
<dbReference type="GO" id="GO:0015562">
    <property type="term" value="F:efflux transmembrane transporter activity"/>
    <property type="evidence" value="ECO:0007669"/>
    <property type="project" value="InterPro"/>
</dbReference>
<dbReference type="InterPro" id="IPR051906">
    <property type="entry name" value="TolC-like"/>
</dbReference>
<keyword evidence="3" id="KW-0813">Transport</keyword>
<gene>
    <name evidence="10" type="ORF">MUY27_17480</name>
</gene>
<protein>
    <submittedName>
        <fullName evidence="10">TolC family protein</fullName>
    </submittedName>
</protein>
<keyword evidence="9" id="KW-0732">Signal</keyword>
<keyword evidence="7" id="KW-0998">Cell outer membrane</keyword>
<evidence type="ECO:0000256" key="2">
    <source>
        <dbReference type="ARBA" id="ARBA00007613"/>
    </source>
</evidence>
<dbReference type="GO" id="GO:0009279">
    <property type="term" value="C:cell outer membrane"/>
    <property type="evidence" value="ECO:0007669"/>
    <property type="project" value="UniProtKB-SubCell"/>
</dbReference>
<dbReference type="RefSeq" id="WP_245132204.1">
    <property type="nucleotide sequence ID" value="NZ_JALJEJ010000010.1"/>
</dbReference>
<dbReference type="SUPFAM" id="SSF56954">
    <property type="entry name" value="Outer membrane efflux proteins (OEP)"/>
    <property type="match status" value="1"/>
</dbReference>
<evidence type="ECO:0000256" key="4">
    <source>
        <dbReference type="ARBA" id="ARBA00022452"/>
    </source>
</evidence>